<dbReference type="InterPro" id="IPR000917">
    <property type="entry name" value="Sulfatase_N"/>
</dbReference>
<accession>A0A5R8K9Z8</accession>
<evidence type="ECO:0000256" key="5">
    <source>
        <dbReference type="ARBA" id="ARBA00022801"/>
    </source>
</evidence>
<organism evidence="9 10">
    <name type="scientific">Phragmitibacter flavus</name>
    <dbReference type="NCBI Taxonomy" id="2576071"/>
    <lineage>
        <taxon>Bacteria</taxon>
        <taxon>Pseudomonadati</taxon>
        <taxon>Verrucomicrobiota</taxon>
        <taxon>Verrucomicrobiia</taxon>
        <taxon>Verrucomicrobiales</taxon>
        <taxon>Verrucomicrobiaceae</taxon>
        <taxon>Phragmitibacter</taxon>
    </lineage>
</organism>
<evidence type="ECO:0000259" key="8">
    <source>
        <dbReference type="Pfam" id="PF00884"/>
    </source>
</evidence>
<comment type="cofactor">
    <cofactor evidence="1">
        <name>Ca(2+)</name>
        <dbReference type="ChEBI" id="CHEBI:29108"/>
    </cofactor>
</comment>
<dbReference type="AlphaFoldDB" id="A0A5R8K9Z8"/>
<keyword evidence="10" id="KW-1185">Reference proteome</keyword>
<dbReference type="SUPFAM" id="SSF53649">
    <property type="entry name" value="Alkaline phosphatase-like"/>
    <property type="match status" value="1"/>
</dbReference>
<gene>
    <name evidence="9" type="ORF">FEM03_18625</name>
</gene>
<feature type="domain" description="Sulfatase N-terminal" evidence="8">
    <location>
        <begin position="11"/>
        <end position="364"/>
    </location>
</feature>
<dbReference type="EMBL" id="VAUV01000015">
    <property type="protein sequence ID" value="TLD69116.1"/>
    <property type="molecule type" value="Genomic_DNA"/>
</dbReference>
<dbReference type="GO" id="GO:0004423">
    <property type="term" value="F:iduronate-2-sulfatase activity"/>
    <property type="evidence" value="ECO:0007669"/>
    <property type="project" value="InterPro"/>
</dbReference>
<dbReference type="RefSeq" id="WP_138087802.1">
    <property type="nucleotide sequence ID" value="NZ_VAUV01000015.1"/>
</dbReference>
<evidence type="ECO:0000313" key="9">
    <source>
        <dbReference type="EMBL" id="TLD69116.1"/>
    </source>
</evidence>
<feature type="region of interest" description="Disordered" evidence="7">
    <location>
        <begin position="141"/>
        <end position="168"/>
    </location>
</feature>
<dbReference type="Proteomes" id="UP000306196">
    <property type="component" value="Unassembled WGS sequence"/>
</dbReference>
<evidence type="ECO:0000256" key="2">
    <source>
        <dbReference type="ARBA" id="ARBA00008779"/>
    </source>
</evidence>
<keyword evidence="6" id="KW-0106">Calcium</keyword>
<comment type="similarity">
    <text evidence="2">Belongs to the sulfatase family.</text>
</comment>
<evidence type="ECO:0000256" key="7">
    <source>
        <dbReference type="SAM" id="MobiDB-lite"/>
    </source>
</evidence>
<keyword evidence="5" id="KW-0378">Hydrolase</keyword>
<evidence type="ECO:0000256" key="3">
    <source>
        <dbReference type="ARBA" id="ARBA00022723"/>
    </source>
</evidence>
<dbReference type="OrthoDB" id="9803751at2"/>
<evidence type="ECO:0000256" key="1">
    <source>
        <dbReference type="ARBA" id="ARBA00001913"/>
    </source>
</evidence>
<proteinExistence type="inferred from homology"/>
<keyword evidence="4" id="KW-0732">Signal</keyword>
<evidence type="ECO:0000313" key="10">
    <source>
        <dbReference type="Proteomes" id="UP000306196"/>
    </source>
</evidence>
<dbReference type="PANTHER" id="PTHR45953:SF1">
    <property type="entry name" value="IDURONATE 2-SULFATASE"/>
    <property type="match status" value="1"/>
</dbReference>
<dbReference type="InterPro" id="IPR024607">
    <property type="entry name" value="Sulfatase_CS"/>
</dbReference>
<dbReference type="PROSITE" id="PS00523">
    <property type="entry name" value="SULFATASE_1"/>
    <property type="match status" value="1"/>
</dbReference>
<comment type="caution">
    <text evidence="9">The sequence shown here is derived from an EMBL/GenBank/DDBJ whole genome shotgun (WGS) entry which is preliminary data.</text>
</comment>
<sequence>MAAAETTKLKPNVLFVAVDDLKPLLGCYGDALAKTPHIDRLAARGTVFTRAYCMQAVCSPSRNSVMTGLRPEVLQIYDLPTHFRLRTPDVVTLPQHFKNNGWKSHGLGKIYHVGHGNIDDAQTWSVPHFQPRGGAYVLPENTVKKKPQPPKPKSQMGRGPKDGPAFEAADVPDNAYADGKIAAKAIDRLRSFKSSNEPFFLAVGFLKPHLPFNAPQIYWDMHDPSKLPLADRDSPPDGAPPFAPQSGGELRNYVGIPKSGPLPADLQRKLIHGYYAATSYMDAQVGRILDELDALGLSENTIIVLWGDHGWHLGDHGIWCKHTNYEQATRSPLIMAAPGKSGGQKSAALTEFVDIYPTLCDLANLPKPTHLRGDSFVTVLDKPDTSIKDAAFQVYPRHTKDTGPLLGHAVRTESWRYVEWRRTKDQSVVATELYDMQNDPGETRNLANEPAQAKTIANHRSLLEKRLAIPAPSDLKLLPLK</sequence>
<dbReference type="GO" id="GO:0005737">
    <property type="term" value="C:cytoplasm"/>
    <property type="evidence" value="ECO:0007669"/>
    <property type="project" value="TreeGrafter"/>
</dbReference>
<dbReference type="InterPro" id="IPR017850">
    <property type="entry name" value="Alkaline_phosphatase_core_sf"/>
</dbReference>
<evidence type="ECO:0000256" key="4">
    <source>
        <dbReference type="ARBA" id="ARBA00022729"/>
    </source>
</evidence>
<keyword evidence="3" id="KW-0479">Metal-binding</keyword>
<dbReference type="Pfam" id="PF00884">
    <property type="entry name" value="Sulfatase"/>
    <property type="match status" value="1"/>
</dbReference>
<feature type="region of interest" description="Disordered" evidence="7">
    <location>
        <begin position="228"/>
        <end position="250"/>
    </location>
</feature>
<dbReference type="PANTHER" id="PTHR45953">
    <property type="entry name" value="IDURONATE 2-SULFATASE"/>
    <property type="match status" value="1"/>
</dbReference>
<dbReference type="InterPro" id="IPR035874">
    <property type="entry name" value="IDS"/>
</dbReference>
<dbReference type="Gene3D" id="3.40.720.10">
    <property type="entry name" value="Alkaline Phosphatase, subunit A"/>
    <property type="match status" value="1"/>
</dbReference>
<reference evidence="9 10" key="1">
    <citation type="submission" date="2019-05" db="EMBL/GenBank/DDBJ databases">
        <title>Verrucobacter flavum gen. nov., sp. nov. a new member of the family Verrucomicrobiaceae.</title>
        <authorList>
            <person name="Szuroczki S."/>
            <person name="Abbaszade G."/>
            <person name="Szabo A."/>
            <person name="Felfoldi T."/>
            <person name="Schumann P."/>
            <person name="Boka K."/>
            <person name="Keki Z."/>
            <person name="Toumi M."/>
            <person name="Toth E."/>
        </authorList>
    </citation>
    <scope>NUCLEOTIDE SEQUENCE [LARGE SCALE GENOMIC DNA]</scope>
    <source>
        <strain evidence="9 10">MG-N-17</strain>
    </source>
</reference>
<evidence type="ECO:0000256" key="6">
    <source>
        <dbReference type="ARBA" id="ARBA00022837"/>
    </source>
</evidence>
<protein>
    <submittedName>
        <fullName evidence="9">Sulfatase</fullName>
    </submittedName>
</protein>
<dbReference type="GO" id="GO:0046872">
    <property type="term" value="F:metal ion binding"/>
    <property type="evidence" value="ECO:0007669"/>
    <property type="project" value="UniProtKB-KW"/>
</dbReference>
<dbReference type="CDD" id="cd16030">
    <property type="entry name" value="iduronate-2-sulfatase"/>
    <property type="match status" value="1"/>
</dbReference>
<name>A0A5R8K9Z8_9BACT</name>